<keyword evidence="2" id="KW-0808">Transferase</keyword>
<dbReference type="RefSeq" id="WP_319975659.1">
    <property type="nucleotide sequence ID" value="NZ_JAXAVU010000008.1"/>
</dbReference>
<accession>A0ABU4UWK1</accession>
<dbReference type="InterPro" id="IPR002618">
    <property type="entry name" value="UDPGP_fam"/>
</dbReference>
<gene>
    <name evidence="4" type="ORF">SK854_14780</name>
</gene>
<dbReference type="GO" id="GO:0016779">
    <property type="term" value="F:nucleotidyltransferase activity"/>
    <property type="evidence" value="ECO:0007669"/>
    <property type="project" value="UniProtKB-KW"/>
</dbReference>
<reference evidence="4 5" key="2">
    <citation type="submission" date="2023-11" db="EMBL/GenBank/DDBJ databases">
        <authorList>
            <person name="Lara A.C."/>
            <person name="Chronakova A."/>
        </authorList>
    </citation>
    <scope>NUCLEOTIDE SEQUENCE [LARGE SCALE GENOMIC DNA]</scope>
    <source>
        <strain evidence="4 5">BCCO 10_0061</strain>
    </source>
</reference>
<dbReference type="Pfam" id="PF01704">
    <property type="entry name" value="UDPGP"/>
    <property type="match status" value="1"/>
</dbReference>
<reference evidence="4 5" key="1">
    <citation type="submission" date="2023-11" db="EMBL/GenBank/DDBJ databases">
        <title>Lentzea sokolovensis, sp. nov., Lentzea kristufkii, sp. nov., and Lentzea miocenensis, sp. nov., rare actinobacteria from Sokolov Coal Basin, Miocene lacustrine sediment, Czech Republic.</title>
        <authorList>
            <person name="Lara A."/>
            <person name="Kotroba L."/>
            <person name="Nouioui I."/>
            <person name="Neumann-Schaal M."/>
            <person name="Mast Y."/>
            <person name="Chronakova A."/>
        </authorList>
    </citation>
    <scope>NUCLEOTIDE SEQUENCE [LARGE SCALE GENOMIC DNA]</scope>
    <source>
        <strain evidence="4 5">BCCO 10_0061</strain>
    </source>
</reference>
<dbReference type="PIRSF" id="PIRSF000806">
    <property type="entry name" value="UDPGP"/>
    <property type="match status" value="1"/>
</dbReference>
<keyword evidence="5" id="KW-1185">Reference proteome</keyword>
<dbReference type="SUPFAM" id="SSF53448">
    <property type="entry name" value="Nucleotide-diphospho-sugar transferases"/>
    <property type="match status" value="1"/>
</dbReference>
<evidence type="ECO:0000256" key="2">
    <source>
        <dbReference type="ARBA" id="ARBA00022679"/>
    </source>
</evidence>
<name>A0ABU4UWK1_9PSEU</name>
<evidence type="ECO:0000313" key="5">
    <source>
        <dbReference type="Proteomes" id="UP001285352"/>
    </source>
</evidence>
<proteinExistence type="inferred from homology"/>
<dbReference type="InterPro" id="IPR029044">
    <property type="entry name" value="Nucleotide-diphossugar_trans"/>
</dbReference>
<dbReference type="Proteomes" id="UP001285352">
    <property type="component" value="Unassembled WGS sequence"/>
</dbReference>
<dbReference type="Gene3D" id="3.90.550.10">
    <property type="entry name" value="Spore Coat Polysaccharide Biosynthesis Protein SpsA, Chain A"/>
    <property type="match status" value="1"/>
</dbReference>
<keyword evidence="3 4" id="KW-0548">Nucleotidyltransferase</keyword>
<evidence type="ECO:0000256" key="1">
    <source>
        <dbReference type="ARBA" id="ARBA00010401"/>
    </source>
</evidence>
<protein>
    <submittedName>
        <fullName evidence="4">UTP--glucose-1-phosphate uridylyltransferase</fullName>
    </submittedName>
</protein>
<dbReference type="InterPro" id="IPR016267">
    <property type="entry name" value="UDPGP_trans"/>
</dbReference>
<dbReference type="Gene3D" id="2.160.10.10">
    <property type="entry name" value="Hexapeptide repeat proteins"/>
    <property type="match status" value="1"/>
</dbReference>
<organism evidence="4 5">
    <name type="scientific">Lentzea sokolovensis</name>
    <dbReference type="NCBI Taxonomy" id="3095429"/>
    <lineage>
        <taxon>Bacteria</taxon>
        <taxon>Bacillati</taxon>
        <taxon>Actinomycetota</taxon>
        <taxon>Actinomycetes</taxon>
        <taxon>Pseudonocardiales</taxon>
        <taxon>Pseudonocardiaceae</taxon>
        <taxon>Lentzea</taxon>
    </lineage>
</organism>
<evidence type="ECO:0000256" key="3">
    <source>
        <dbReference type="ARBA" id="ARBA00022695"/>
    </source>
</evidence>
<comment type="caution">
    <text evidence="4">The sequence shown here is derived from an EMBL/GenBank/DDBJ whole genome shotgun (WGS) entry which is preliminary data.</text>
</comment>
<dbReference type="PANTHER" id="PTHR43511">
    <property type="match status" value="1"/>
</dbReference>
<comment type="similarity">
    <text evidence="1">Belongs to the UDPGP type 1 family.</text>
</comment>
<sequence length="441" mass="47862">MRSAGAHAMELAALRRRLEQLSEDGAGELPGSELEPLEEISRLVDLPEPDAEVSRHVLDRTAVLKLNGGLGTSMGLTGPKSLLEIKPGKTFLDVIAMQVLSVRETYKARLPLILMNSAGTREPSLDLLKTYPGLADDVIPADFLQGREPKIAADGFQPVDWPANPELEWCPPGHGDIYIALAVSGMRDLLLAEGIRWCFVSNADNLGAVPDARIAAWLADRDIPFAMETVLGTPADRKGGHLARRDGRIVLRESAQVPEGDNSFGDVAKWRYFNTNNIWFDLQRLKELQDADPAAPALPLIVNRKTVDPTDPGSTPVIQLETAMGAAVASVEGAQAIEIPRTRFAPVKTTDDLLVVRSDAYVLDPSGEMIPEFTTTPPVVSLSKDHFKLLRDFDARIPHAPSLKECTSLDVEGDVTFGKDVVLRGDVKIVGPKTVPDGEIL</sequence>
<dbReference type="EMBL" id="JAXAVU010000008">
    <property type="protein sequence ID" value="MDX8143389.1"/>
    <property type="molecule type" value="Genomic_DNA"/>
</dbReference>
<evidence type="ECO:0000313" key="4">
    <source>
        <dbReference type="EMBL" id="MDX8143389.1"/>
    </source>
</evidence>